<accession>A0A2A5T7L6</accession>
<protein>
    <submittedName>
        <fullName evidence="1">Mobile element protein</fullName>
    </submittedName>
</protein>
<evidence type="ECO:0000313" key="2">
    <source>
        <dbReference type="Proteomes" id="UP000219020"/>
    </source>
</evidence>
<organism evidence="1 2">
    <name type="scientific">Candidatus Enterovibrio escicola</name>
    <dbReference type="NCBI Taxonomy" id="1927127"/>
    <lineage>
        <taxon>Bacteria</taxon>
        <taxon>Pseudomonadati</taxon>
        <taxon>Pseudomonadota</taxon>
        <taxon>Gammaproteobacteria</taxon>
        <taxon>Vibrionales</taxon>
        <taxon>Vibrionaceae</taxon>
        <taxon>Enterovibrio</taxon>
    </lineage>
</organism>
<dbReference type="AlphaFoldDB" id="A0A2A5T7L6"/>
<reference evidence="2" key="1">
    <citation type="submission" date="2017-04" db="EMBL/GenBank/DDBJ databases">
        <title>Genome evolution of the luminous symbionts of deep sea anglerfish.</title>
        <authorList>
            <person name="Hendry T.A."/>
        </authorList>
    </citation>
    <scope>NUCLEOTIDE SEQUENCE [LARGE SCALE GENOMIC DNA]</scope>
</reference>
<proteinExistence type="predicted"/>
<sequence length="49" mass="5782">MQAVLVLLWFYLTHRQVRLTGIALPDSSKLQLYHNLHILRYQVFKGTAK</sequence>
<dbReference type="Proteomes" id="UP000219020">
    <property type="component" value="Unassembled WGS sequence"/>
</dbReference>
<gene>
    <name evidence="1" type="ORF">BTN49_0116</name>
</gene>
<comment type="caution">
    <text evidence="1">The sequence shown here is derived from an EMBL/GenBank/DDBJ whole genome shotgun (WGS) entry which is preliminary data.</text>
</comment>
<name>A0A2A5T7L6_9GAMM</name>
<evidence type="ECO:0000313" key="1">
    <source>
        <dbReference type="EMBL" id="PCS24122.1"/>
    </source>
</evidence>
<dbReference type="EMBL" id="NBYY01000003">
    <property type="protein sequence ID" value="PCS24122.1"/>
    <property type="molecule type" value="Genomic_DNA"/>
</dbReference>
<keyword evidence="2" id="KW-1185">Reference proteome</keyword>